<sequence length="277" mass="31453">MDKIKAVGLSKSFNKHVALNQISFSVKEGEIFGFLGPSGAGKTTAINIVTNQLKADSGRAEILGKNAQHLQAADYMKMGIMSDTVGFYEKLTVYKNLEFFARFHRVPMRRVDELLKSLELYDDRHKKADKLSTGMRQRLLLIRAILHDPEVIFLDEPTSGMDPTLAQKVHNVLLGLKSKGLAIFLTTHNMQEASRLCDNIALLHRGKILEYGSPASIIEKYRTDDHVYLRYRNGREKMVPKDEVDSHWSSEVISMHTLEPDLEAVFIKLTGEKWHDE</sequence>
<dbReference type="Proteomes" id="UP000077317">
    <property type="component" value="Chromosome"/>
</dbReference>
<dbReference type="STRING" id="1811193.A0O21_02745"/>
<reference evidence="5 6" key="1">
    <citation type="journal article" date="2016" name="Int. J. Syst. Evol. Microbiol.">
        <title>Streptococcuspantholopis sp. nov., isolated from faeces of the Tibetan antelope (Pantholops hodgsonii).</title>
        <authorList>
            <person name="Bai X."/>
            <person name="Xiong Y."/>
            <person name="Lu S."/>
            <person name="Jin D."/>
            <person name="Lai X."/>
            <person name="Yang J."/>
            <person name="Niu L."/>
            <person name="Hu S."/>
            <person name="Meng X."/>
            <person name="Pu J."/>
            <person name="Ye C."/>
            <person name="Xu J."/>
        </authorList>
    </citation>
    <scope>NUCLEOTIDE SEQUENCE [LARGE SCALE GENOMIC DNA]</scope>
    <source>
        <strain evidence="5 6">TA 26</strain>
    </source>
</reference>
<dbReference type="Gene3D" id="3.40.50.300">
    <property type="entry name" value="P-loop containing nucleotide triphosphate hydrolases"/>
    <property type="match status" value="1"/>
</dbReference>
<proteinExistence type="predicted"/>
<keyword evidence="6" id="KW-1185">Reference proteome</keyword>
<accession>A0A172Q6C2</accession>
<dbReference type="OrthoDB" id="9804819at2"/>
<keyword evidence="1" id="KW-0813">Transport</keyword>
<dbReference type="RefSeq" id="WP_067060864.1">
    <property type="nucleotide sequence ID" value="NZ_CP014699.1"/>
</dbReference>
<reference evidence="6" key="2">
    <citation type="submission" date="2016-03" db="EMBL/GenBank/DDBJ databases">
        <title>Streptococcus antelopensis sp. nov., isolated from the feces of the Tibetan antelope (Pantholops hodgsonii) in Hoh Xil National Nature Reserve, Qinghai, China.</title>
        <authorList>
            <person name="Bai X."/>
        </authorList>
    </citation>
    <scope>NUCLEOTIDE SEQUENCE [LARGE SCALE GENOMIC DNA]</scope>
    <source>
        <strain evidence="6">TA 26</strain>
    </source>
</reference>
<dbReference type="PANTHER" id="PTHR42711:SF13">
    <property type="entry name" value="ABC TRANSPORTER, ATP-BINDING PROTEIN"/>
    <property type="match status" value="1"/>
</dbReference>
<name>A0A172Q6C2_9STRE</name>
<protein>
    <submittedName>
        <fullName evidence="5">ABC transporter ATP-binding protein</fullName>
    </submittedName>
</protein>
<gene>
    <name evidence="5" type="ORF">A0O21_02745</name>
</gene>
<evidence type="ECO:0000256" key="3">
    <source>
        <dbReference type="ARBA" id="ARBA00022840"/>
    </source>
</evidence>
<dbReference type="Pfam" id="PF00005">
    <property type="entry name" value="ABC_tran"/>
    <property type="match status" value="1"/>
</dbReference>
<evidence type="ECO:0000313" key="6">
    <source>
        <dbReference type="Proteomes" id="UP000077317"/>
    </source>
</evidence>
<dbReference type="InterPro" id="IPR027417">
    <property type="entry name" value="P-loop_NTPase"/>
</dbReference>
<dbReference type="SUPFAM" id="SSF52540">
    <property type="entry name" value="P-loop containing nucleoside triphosphate hydrolases"/>
    <property type="match status" value="1"/>
</dbReference>
<dbReference type="KEGG" id="spat:A0O21_02745"/>
<evidence type="ECO:0000256" key="2">
    <source>
        <dbReference type="ARBA" id="ARBA00022741"/>
    </source>
</evidence>
<keyword evidence="2" id="KW-0547">Nucleotide-binding</keyword>
<dbReference type="SMART" id="SM00382">
    <property type="entry name" value="AAA"/>
    <property type="match status" value="1"/>
</dbReference>
<dbReference type="EMBL" id="CP014699">
    <property type="protein sequence ID" value="AND79014.1"/>
    <property type="molecule type" value="Genomic_DNA"/>
</dbReference>
<dbReference type="InterPro" id="IPR003593">
    <property type="entry name" value="AAA+_ATPase"/>
</dbReference>
<dbReference type="GO" id="GO:0005524">
    <property type="term" value="F:ATP binding"/>
    <property type="evidence" value="ECO:0007669"/>
    <property type="project" value="UniProtKB-KW"/>
</dbReference>
<dbReference type="GO" id="GO:0016887">
    <property type="term" value="F:ATP hydrolysis activity"/>
    <property type="evidence" value="ECO:0007669"/>
    <property type="project" value="InterPro"/>
</dbReference>
<dbReference type="CDD" id="cd03230">
    <property type="entry name" value="ABC_DR_subfamily_A"/>
    <property type="match status" value="1"/>
</dbReference>
<dbReference type="AlphaFoldDB" id="A0A172Q6C2"/>
<dbReference type="InterPro" id="IPR050763">
    <property type="entry name" value="ABC_transporter_ATP-binding"/>
</dbReference>
<keyword evidence="3 5" id="KW-0067">ATP-binding</keyword>
<dbReference type="InterPro" id="IPR003439">
    <property type="entry name" value="ABC_transporter-like_ATP-bd"/>
</dbReference>
<evidence type="ECO:0000259" key="4">
    <source>
        <dbReference type="PROSITE" id="PS50893"/>
    </source>
</evidence>
<feature type="domain" description="ABC transporter" evidence="4">
    <location>
        <begin position="4"/>
        <end position="230"/>
    </location>
</feature>
<evidence type="ECO:0000256" key="1">
    <source>
        <dbReference type="ARBA" id="ARBA00022448"/>
    </source>
</evidence>
<organism evidence="5 6">
    <name type="scientific">Streptococcus pantholopis</name>
    <dbReference type="NCBI Taxonomy" id="1811193"/>
    <lineage>
        <taxon>Bacteria</taxon>
        <taxon>Bacillati</taxon>
        <taxon>Bacillota</taxon>
        <taxon>Bacilli</taxon>
        <taxon>Lactobacillales</taxon>
        <taxon>Streptococcaceae</taxon>
        <taxon>Streptococcus</taxon>
    </lineage>
</organism>
<dbReference type="PROSITE" id="PS50893">
    <property type="entry name" value="ABC_TRANSPORTER_2"/>
    <property type="match status" value="1"/>
</dbReference>
<dbReference type="PANTHER" id="PTHR42711">
    <property type="entry name" value="ABC TRANSPORTER ATP-BINDING PROTEIN"/>
    <property type="match status" value="1"/>
</dbReference>
<evidence type="ECO:0000313" key="5">
    <source>
        <dbReference type="EMBL" id="AND79014.1"/>
    </source>
</evidence>